<name>A0A146G3M7_TERSA</name>
<feature type="signal peptide" evidence="1">
    <location>
        <begin position="1"/>
        <end position="27"/>
    </location>
</feature>
<dbReference type="InterPro" id="IPR013424">
    <property type="entry name" value="Ice-binding_C"/>
</dbReference>
<dbReference type="EMBL" id="BDCO01000002">
    <property type="protein sequence ID" value="GAT32250.1"/>
    <property type="molecule type" value="Genomic_DNA"/>
</dbReference>
<comment type="caution">
    <text evidence="3">The sequence shown here is derived from an EMBL/GenBank/DDBJ whole genome shotgun (WGS) entry which is preliminary data.</text>
</comment>
<evidence type="ECO:0000256" key="1">
    <source>
        <dbReference type="SAM" id="SignalP"/>
    </source>
</evidence>
<reference evidence="4" key="1">
    <citation type="journal article" date="2017" name="Genome Announc.">
        <title>Draft Genome Sequence of Terrimicrobium sacchariphilum NM-5T, a Facultative Anaerobic Soil Bacterium of the Class Spartobacteria.</title>
        <authorList>
            <person name="Qiu Y.L."/>
            <person name="Tourlousse D.M."/>
            <person name="Matsuura N."/>
            <person name="Ohashi A."/>
            <person name="Sekiguchi Y."/>
        </authorList>
    </citation>
    <scope>NUCLEOTIDE SEQUENCE [LARGE SCALE GENOMIC DNA]</scope>
    <source>
        <strain evidence="4">NM-5</strain>
    </source>
</reference>
<accession>A0A146G3M7</accession>
<dbReference type="RefSeq" id="WP_075078092.1">
    <property type="nucleotide sequence ID" value="NZ_BDCO01000002.1"/>
</dbReference>
<dbReference type="STRING" id="690879.TSACC_2648"/>
<dbReference type="InParanoid" id="A0A146G3M7"/>
<organism evidence="3 4">
    <name type="scientific">Terrimicrobium sacchariphilum</name>
    <dbReference type="NCBI Taxonomy" id="690879"/>
    <lineage>
        <taxon>Bacteria</taxon>
        <taxon>Pseudomonadati</taxon>
        <taxon>Verrucomicrobiota</taxon>
        <taxon>Terrimicrobiia</taxon>
        <taxon>Terrimicrobiales</taxon>
        <taxon>Terrimicrobiaceae</taxon>
        <taxon>Terrimicrobium</taxon>
    </lineage>
</organism>
<protein>
    <submittedName>
        <fullName evidence="3">PEP-CTERM protein-sorting domain-containing protein</fullName>
    </submittedName>
</protein>
<keyword evidence="4" id="KW-1185">Reference proteome</keyword>
<gene>
    <name evidence="3" type="ORF">TSACC_2648</name>
</gene>
<dbReference type="AlphaFoldDB" id="A0A146G3M7"/>
<feature type="chain" id="PRO_5007524455" evidence="1">
    <location>
        <begin position="28"/>
        <end position="245"/>
    </location>
</feature>
<dbReference type="NCBIfam" id="TIGR02595">
    <property type="entry name" value="PEP_CTERM"/>
    <property type="match status" value="1"/>
</dbReference>
<proteinExistence type="predicted"/>
<evidence type="ECO:0000313" key="4">
    <source>
        <dbReference type="Proteomes" id="UP000076023"/>
    </source>
</evidence>
<dbReference type="Proteomes" id="UP000076023">
    <property type="component" value="Unassembled WGS sequence"/>
</dbReference>
<sequence length="245" mass="25965">MKTRTYVKTIACFVSGTVLAFSGAAQAAVVVNDDFSSGTLDGWNVVSGSWSVIDFNGSNVAEATSGNSQLQTVFSSSIVSAFTINFDYGWEWGVNDFTLQLGVKLLDNGGNGYAYTIRQAAAGYKYELFTVTGGADTSLLVSGNAPSESGGQPLVGASLTWDGTTLRGYQGGDLVISTSPGLQYDTFNQLVLQQVGLNGHARFDNIVVDVTAVPEPGTSVLLGLSLLSVVIMRRRFRRPSCERSL</sequence>
<dbReference type="Pfam" id="PF07589">
    <property type="entry name" value="PEP-CTERM"/>
    <property type="match status" value="1"/>
</dbReference>
<keyword evidence="1" id="KW-0732">Signal</keyword>
<dbReference type="Gene3D" id="2.60.120.560">
    <property type="entry name" value="Exo-inulinase, domain 1"/>
    <property type="match status" value="1"/>
</dbReference>
<evidence type="ECO:0000259" key="2">
    <source>
        <dbReference type="Pfam" id="PF07589"/>
    </source>
</evidence>
<evidence type="ECO:0000313" key="3">
    <source>
        <dbReference type="EMBL" id="GAT32250.1"/>
    </source>
</evidence>
<feature type="domain" description="Ice-binding protein C-terminal" evidence="2">
    <location>
        <begin position="212"/>
        <end position="235"/>
    </location>
</feature>